<gene>
    <name evidence="3" type="ORF">RCL2_002580300</name>
    <name evidence="2" type="ORF">RclHR1_11640004</name>
</gene>
<dbReference type="InterPro" id="IPR032675">
    <property type="entry name" value="LRR_dom_sf"/>
</dbReference>
<proteinExistence type="predicted"/>
<dbReference type="AlphaFoldDB" id="A0A2Z6QXS3"/>
<evidence type="ECO:0000259" key="1">
    <source>
        <dbReference type="Pfam" id="PF12937"/>
    </source>
</evidence>
<dbReference type="SUPFAM" id="SSF81383">
    <property type="entry name" value="F-box domain"/>
    <property type="match status" value="1"/>
</dbReference>
<sequence>MTCQLPSDCLNEIFEYLEEDMHTLYSCLLVNRLWCEISVRILWRNVWNFGISFQQDQILNTLISFLSNESKELLRENEISILIPTPKLPLFNYVAFCKVLSINLISEIVSDVLKDELLSTKHLVTEEIIKMFANQITSLRKLLFYDNYIYFSFPHSPGLKNLSELCCSSNLSSKFFYQLSQICHNLHTLSIQLNHYDTPNELIELISLQNNLQALTLSAYDNVSWKDIIPALKNSFNTITKLYLCGNRSDLPFSFIGLLPNLQEFIFSFVGGDYFEDFKQLQHVNFPNLQTLKFPYRYPRPEYIMKFLENNGKNLKKFCISDCNRELSSSIVNFCPNLKSLFKIFCNNEIDILKTIFNSCQYLESITIWCGKHYLSEKEVFETVAKYSSNNFYELKIDNISHSDISSEDLESFFISWKNRIPKRMLSLIIIKDFYNNLDDYEENMKIIKKYENLGIIRFRTRTIEYEICEEEC</sequence>
<dbReference type="EMBL" id="BLAL01000278">
    <property type="protein sequence ID" value="GES99291.1"/>
    <property type="molecule type" value="Genomic_DNA"/>
</dbReference>
<dbReference type="InterPro" id="IPR001810">
    <property type="entry name" value="F-box_dom"/>
</dbReference>
<dbReference type="EMBL" id="BEXD01000185">
    <property type="protein sequence ID" value="GBB85066.1"/>
    <property type="molecule type" value="Genomic_DNA"/>
</dbReference>
<dbReference type="STRING" id="94130.A0A2Z6QXS3"/>
<dbReference type="Proteomes" id="UP000615446">
    <property type="component" value="Unassembled WGS sequence"/>
</dbReference>
<feature type="domain" description="F-box" evidence="1">
    <location>
        <begin position="3"/>
        <end position="46"/>
    </location>
</feature>
<protein>
    <recommendedName>
        <fullName evidence="1">F-box domain-containing protein</fullName>
    </recommendedName>
</protein>
<dbReference type="Gene3D" id="3.80.10.10">
    <property type="entry name" value="Ribonuclease Inhibitor"/>
    <property type="match status" value="1"/>
</dbReference>
<reference evidence="2 4" key="1">
    <citation type="submission" date="2017-11" db="EMBL/GenBank/DDBJ databases">
        <title>The genome of Rhizophagus clarus HR1 reveals common genetic basis of auxotrophy among arbuscular mycorrhizal fungi.</title>
        <authorList>
            <person name="Kobayashi Y."/>
        </authorList>
    </citation>
    <scope>NUCLEOTIDE SEQUENCE [LARGE SCALE GENOMIC DNA]</scope>
    <source>
        <strain evidence="2 4">HR1</strain>
    </source>
</reference>
<evidence type="ECO:0000313" key="4">
    <source>
        <dbReference type="Proteomes" id="UP000247702"/>
    </source>
</evidence>
<reference evidence="3" key="2">
    <citation type="submission" date="2019-10" db="EMBL/GenBank/DDBJ databases">
        <title>Conservation and host-specific expression of non-tandemly repeated heterogenous ribosome RNA gene in arbuscular mycorrhizal fungi.</title>
        <authorList>
            <person name="Maeda T."/>
            <person name="Kobayashi Y."/>
            <person name="Nakagawa T."/>
            <person name="Ezawa T."/>
            <person name="Yamaguchi K."/>
            <person name="Bino T."/>
            <person name="Nishimoto Y."/>
            <person name="Shigenobu S."/>
            <person name="Kawaguchi M."/>
        </authorList>
    </citation>
    <scope>NUCLEOTIDE SEQUENCE</scope>
    <source>
        <strain evidence="3">HR1</strain>
    </source>
</reference>
<organism evidence="2 4">
    <name type="scientific">Rhizophagus clarus</name>
    <dbReference type="NCBI Taxonomy" id="94130"/>
    <lineage>
        <taxon>Eukaryota</taxon>
        <taxon>Fungi</taxon>
        <taxon>Fungi incertae sedis</taxon>
        <taxon>Mucoromycota</taxon>
        <taxon>Glomeromycotina</taxon>
        <taxon>Glomeromycetes</taxon>
        <taxon>Glomerales</taxon>
        <taxon>Glomeraceae</taxon>
        <taxon>Rhizophagus</taxon>
    </lineage>
</organism>
<accession>A0A2Z6QXS3</accession>
<evidence type="ECO:0000313" key="2">
    <source>
        <dbReference type="EMBL" id="GBB85066.1"/>
    </source>
</evidence>
<dbReference type="Pfam" id="PF12937">
    <property type="entry name" value="F-box-like"/>
    <property type="match status" value="1"/>
</dbReference>
<keyword evidence="4" id="KW-1185">Reference proteome</keyword>
<evidence type="ECO:0000313" key="3">
    <source>
        <dbReference type="EMBL" id="GES99291.1"/>
    </source>
</evidence>
<comment type="caution">
    <text evidence="2">The sequence shown here is derived from an EMBL/GenBank/DDBJ whole genome shotgun (WGS) entry which is preliminary data.</text>
</comment>
<dbReference type="OrthoDB" id="1107553at2759"/>
<dbReference type="CDD" id="cd09917">
    <property type="entry name" value="F-box_SF"/>
    <property type="match status" value="1"/>
</dbReference>
<name>A0A2Z6QXS3_9GLOM</name>
<dbReference type="InterPro" id="IPR036047">
    <property type="entry name" value="F-box-like_dom_sf"/>
</dbReference>
<dbReference type="SUPFAM" id="SSF52047">
    <property type="entry name" value="RNI-like"/>
    <property type="match status" value="1"/>
</dbReference>
<dbReference type="Proteomes" id="UP000247702">
    <property type="component" value="Unassembled WGS sequence"/>
</dbReference>